<dbReference type="InterPro" id="IPR014001">
    <property type="entry name" value="Helicase_ATP-bd"/>
</dbReference>
<evidence type="ECO:0000256" key="2">
    <source>
        <dbReference type="ARBA" id="ARBA00022806"/>
    </source>
</evidence>
<dbReference type="AlphaFoldDB" id="A0AAP0EQS8"/>
<feature type="domain" description="Helicase ATP-binding" evidence="4">
    <location>
        <begin position="132"/>
        <end position="227"/>
    </location>
</feature>
<dbReference type="EMBL" id="JBBNAE010000009">
    <property type="protein sequence ID" value="KAK9096575.1"/>
    <property type="molecule type" value="Genomic_DNA"/>
</dbReference>
<proteinExistence type="predicted"/>
<keyword evidence="1" id="KW-0378">Hydrolase</keyword>
<keyword evidence="2" id="KW-0547">Nucleotide-binding</keyword>
<keyword evidence="2" id="KW-0067">ATP-binding</keyword>
<evidence type="ECO:0000256" key="1">
    <source>
        <dbReference type="ARBA" id="ARBA00022801"/>
    </source>
</evidence>
<evidence type="ECO:0000313" key="5">
    <source>
        <dbReference type="EMBL" id="KAK9096575.1"/>
    </source>
</evidence>
<keyword evidence="3" id="KW-0694">RNA-binding</keyword>
<reference evidence="5 6" key="1">
    <citation type="submission" date="2024-01" db="EMBL/GenBank/DDBJ databases">
        <title>Genome assemblies of Stephania.</title>
        <authorList>
            <person name="Yang L."/>
        </authorList>
    </citation>
    <scope>NUCLEOTIDE SEQUENCE [LARGE SCALE GENOMIC DNA]</scope>
    <source>
        <strain evidence="5">QJT</strain>
        <tissue evidence="5">Leaf</tissue>
    </source>
</reference>
<gene>
    <name evidence="5" type="ORF">Sjap_022072</name>
</gene>
<dbReference type="SUPFAM" id="SSF52540">
    <property type="entry name" value="P-loop containing nucleoside triphosphate hydrolases"/>
    <property type="match status" value="1"/>
</dbReference>
<dbReference type="GO" id="GO:0016787">
    <property type="term" value="F:hydrolase activity"/>
    <property type="evidence" value="ECO:0007669"/>
    <property type="project" value="UniProtKB-KW"/>
</dbReference>
<dbReference type="PROSITE" id="PS51192">
    <property type="entry name" value="HELICASE_ATP_BIND_1"/>
    <property type="match status" value="1"/>
</dbReference>
<keyword evidence="6" id="KW-1185">Reference proteome</keyword>
<sequence>MRLYCNHEEEAAGISDEEMVDGDANIDDEEMVDGDANIDDKVMVDANIEDNDEDEEMVDANIDDEEMVDANIDDEKMVLGLQSLLICWNSVYTDLELRISLDRYSDRRVCANLQVFRRSFTNVPSPIRSHALPFLLDSRDLIGIAKSGSGETLAFGIPALVHVLCKKKLGDSRRACPWCSILSPTRELAQQIADILCEAEKSCGVKSICLFGGSSKGRHIQGLKSML</sequence>
<keyword evidence="2" id="KW-0347">Helicase</keyword>
<comment type="caution">
    <text evidence="5">The sequence shown here is derived from an EMBL/GenBank/DDBJ whole genome shotgun (WGS) entry which is preliminary data.</text>
</comment>
<dbReference type="GO" id="GO:0004386">
    <property type="term" value="F:helicase activity"/>
    <property type="evidence" value="ECO:0007669"/>
    <property type="project" value="UniProtKB-KW"/>
</dbReference>
<dbReference type="Pfam" id="PF00270">
    <property type="entry name" value="DEAD"/>
    <property type="match status" value="1"/>
</dbReference>
<protein>
    <recommendedName>
        <fullName evidence="4">Helicase ATP-binding domain-containing protein</fullName>
    </recommendedName>
</protein>
<dbReference type="Gene3D" id="3.40.50.300">
    <property type="entry name" value="P-loop containing nucleotide triphosphate hydrolases"/>
    <property type="match status" value="1"/>
</dbReference>
<dbReference type="InterPro" id="IPR027417">
    <property type="entry name" value="P-loop_NTPase"/>
</dbReference>
<accession>A0AAP0EQS8</accession>
<name>A0AAP0EQS8_9MAGN</name>
<dbReference type="PANTHER" id="PTHR47958">
    <property type="entry name" value="ATP-DEPENDENT RNA HELICASE DBP3"/>
    <property type="match status" value="1"/>
</dbReference>
<dbReference type="GO" id="GO:0005524">
    <property type="term" value="F:ATP binding"/>
    <property type="evidence" value="ECO:0007669"/>
    <property type="project" value="InterPro"/>
</dbReference>
<evidence type="ECO:0000256" key="3">
    <source>
        <dbReference type="ARBA" id="ARBA00022884"/>
    </source>
</evidence>
<dbReference type="GO" id="GO:0003723">
    <property type="term" value="F:RNA binding"/>
    <property type="evidence" value="ECO:0007669"/>
    <property type="project" value="UniProtKB-KW"/>
</dbReference>
<dbReference type="Proteomes" id="UP001417504">
    <property type="component" value="Unassembled WGS sequence"/>
</dbReference>
<evidence type="ECO:0000259" key="4">
    <source>
        <dbReference type="PROSITE" id="PS51192"/>
    </source>
</evidence>
<dbReference type="InterPro" id="IPR011545">
    <property type="entry name" value="DEAD/DEAH_box_helicase_dom"/>
</dbReference>
<evidence type="ECO:0000313" key="6">
    <source>
        <dbReference type="Proteomes" id="UP001417504"/>
    </source>
</evidence>
<organism evidence="5 6">
    <name type="scientific">Stephania japonica</name>
    <dbReference type="NCBI Taxonomy" id="461633"/>
    <lineage>
        <taxon>Eukaryota</taxon>
        <taxon>Viridiplantae</taxon>
        <taxon>Streptophyta</taxon>
        <taxon>Embryophyta</taxon>
        <taxon>Tracheophyta</taxon>
        <taxon>Spermatophyta</taxon>
        <taxon>Magnoliopsida</taxon>
        <taxon>Ranunculales</taxon>
        <taxon>Menispermaceae</taxon>
        <taxon>Menispermoideae</taxon>
        <taxon>Cissampelideae</taxon>
        <taxon>Stephania</taxon>
    </lineage>
</organism>